<name>A0AB73A784_ENTFC</name>
<sequence>MVWLLVALSRDVERTISLKVIAKNESENSNFSFSKEIHSLLK</sequence>
<evidence type="ECO:0000313" key="2">
    <source>
        <dbReference type="Proteomes" id="UP000014622"/>
    </source>
</evidence>
<dbReference type="GO" id="GO:0005840">
    <property type="term" value="C:ribosome"/>
    <property type="evidence" value="ECO:0007669"/>
    <property type="project" value="UniProtKB-KW"/>
</dbReference>
<dbReference type="EMBL" id="ATIT01000115">
    <property type="protein sequence ID" value="EPI10246.1"/>
    <property type="molecule type" value="Genomic_DNA"/>
</dbReference>
<accession>A0AB73A784</accession>
<proteinExistence type="predicted"/>
<organism evidence="1 2">
    <name type="scientific">Enterococcus faecium SD2A-2</name>
    <dbReference type="NCBI Taxonomy" id="1244154"/>
    <lineage>
        <taxon>Bacteria</taxon>
        <taxon>Bacillati</taxon>
        <taxon>Bacillota</taxon>
        <taxon>Bacilli</taxon>
        <taxon>Lactobacillales</taxon>
        <taxon>Enterococcaceae</taxon>
        <taxon>Enterococcus</taxon>
    </lineage>
</organism>
<keyword evidence="1" id="KW-0687">Ribonucleoprotein</keyword>
<protein>
    <submittedName>
        <fullName evidence="1">30S ribosomal protein S20 domain protein</fullName>
    </submittedName>
</protein>
<keyword evidence="1" id="KW-0689">Ribosomal protein</keyword>
<reference evidence="1 2" key="1">
    <citation type="submission" date="2013-06" db="EMBL/GenBank/DDBJ databases">
        <authorList>
            <person name="Weinstock G."/>
            <person name="Sodergren E."/>
            <person name="Lobos E.A."/>
            <person name="Fulton L."/>
            <person name="Fulton R."/>
            <person name="Courtney L."/>
            <person name="Fronick C."/>
            <person name="O'Laughlin M."/>
            <person name="Godfrey J."/>
            <person name="Wilson R.M."/>
            <person name="Miner T."/>
            <person name="Farmer C."/>
            <person name="Delehaunty K."/>
            <person name="Cordes M."/>
            <person name="Minx P."/>
            <person name="Tomlinson C."/>
            <person name="Chen J."/>
            <person name="Wollam A."/>
            <person name="Pepin K.H."/>
            <person name="Bhonagiri V."/>
            <person name="Zhang X."/>
            <person name="Warren W."/>
            <person name="Mitreva M."/>
            <person name="Mardis E.R."/>
            <person name="Wilson R.K."/>
        </authorList>
    </citation>
    <scope>NUCLEOTIDE SEQUENCE [LARGE SCALE GENOMIC DNA]</scope>
    <source>
        <strain evidence="1 2">SD2A-2</strain>
    </source>
</reference>
<comment type="caution">
    <text evidence="1">The sequence shown here is derived from an EMBL/GenBank/DDBJ whole genome shotgun (WGS) entry which is preliminary data.</text>
</comment>
<evidence type="ECO:0000313" key="1">
    <source>
        <dbReference type="EMBL" id="EPI10246.1"/>
    </source>
</evidence>
<dbReference type="Proteomes" id="UP000014622">
    <property type="component" value="Unassembled WGS sequence"/>
</dbReference>
<dbReference type="AlphaFoldDB" id="A0AB73A784"/>
<gene>
    <name evidence="1" type="ORF">D356_02163</name>
</gene>